<proteinExistence type="predicted"/>
<gene>
    <name evidence="1" type="ORF">PHYPSEUDO_007113</name>
</gene>
<evidence type="ECO:0000313" key="2">
    <source>
        <dbReference type="Proteomes" id="UP000694044"/>
    </source>
</evidence>
<accession>A0A8T1WBL8</accession>
<name>A0A8T1WBL8_9STRA</name>
<dbReference type="Proteomes" id="UP000694044">
    <property type="component" value="Unassembled WGS sequence"/>
</dbReference>
<evidence type="ECO:0000313" key="1">
    <source>
        <dbReference type="EMBL" id="KAG7390651.1"/>
    </source>
</evidence>
<sequence>MTKTVAAKKKKQKAARSRWEDLAAETSFPVAALEVLEVHHATLNIFCADACSSEARTDSEDNSSASFELSFHRYCMALCTLIQFLRTPFILTDLYHTYATTNERGIDRQELFQLLQDHSERVTNIVMKDDKLLHVTDPRHFDKLYTWLKKHFILYDEARSGFLPVHLALEMLQTHPTALPHVKFQLAPFINKANENNVRYANQATAAHLSDLSSVHNAK</sequence>
<dbReference type="OrthoDB" id="76086at2759"/>
<dbReference type="AlphaFoldDB" id="A0A8T1WBL8"/>
<comment type="caution">
    <text evidence="1">The sequence shown here is derived from an EMBL/GenBank/DDBJ whole genome shotgun (WGS) entry which is preliminary data.</text>
</comment>
<keyword evidence="2" id="KW-1185">Reference proteome</keyword>
<organism evidence="1 2">
    <name type="scientific">Phytophthora pseudosyringae</name>
    <dbReference type="NCBI Taxonomy" id="221518"/>
    <lineage>
        <taxon>Eukaryota</taxon>
        <taxon>Sar</taxon>
        <taxon>Stramenopiles</taxon>
        <taxon>Oomycota</taxon>
        <taxon>Peronosporomycetes</taxon>
        <taxon>Peronosporales</taxon>
        <taxon>Peronosporaceae</taxon>
        <taxon>Phytophthora</taxon>
    </lineage>
</organism>
<dbReference type="EMBL" id="JAGDFM010000029">
    <property type="protein sequence ID" value="KAG7390651.1"/>
    <property type="molecule type" value="Genomic_DNA"/>
</dbReference>
<protein>
    <submittedName>
        <fullName evidence="1">Uncharacterized protein</fullName>
    </submittedName>
</protein>
<reference evidence="1" key="1">
    <citation type="submission" date="2021-02" db="EMBL/GenBank/DDBJ databases">
        <authorList>
            <person name="Palmer J.M."/>
        </authorList>
    </citation>
    <scope>NUCLEOTIDE SEQUENCE</scope>
    <source>
        <strain evidence="1">SCRP734</strain>
    </source>
</reference>